<keyword evidence="5 6" id="KW-0472">Membrane</keyword>
<dbReference type="RefSeq" id="WP_072659105.1">
    <property type="nucleotide sequence ID" value="NZ_BDFD01000004.1"/>
</dbReference>
<comment type="pathway">
    <text evidence="6">Glycan metabolism; bacterial cellulose biosynthesis.</text>
</comment>
<dbReference type="UniPathway" id="UPA00694"/>
<feature type="chain" id="PRO_5015218128" description="Cyclic di-GMP-binding protein" evidence="6">
    <location>
        <begin position="31"/>
        <end position="810"/>
    </location>
</feature>
<proteinExistence type="inferred from homology"/>
<dbReference type="PANTHER" id="PTHR39083:SF1">
    <property type="entry name" value="CYCLIC DI-GMP-BINDING PROTEIN"/>
    <property type="match status" value="1"/>
</dbReference>
<sequence length="810" mass="90226">MNIYFSINKIKPMLAAMLLLAVCNVPVAQAEIGDRLKVTPSKASLYAGPSTTASRLVSLRGGDQMVEMERQGSWVFVAVKSTGAQGWIRSSQVHKATAKRVVRKASRRSSARSSAKTVAVAVNEPDIMSTSRQVSLLDKGFKNGVMFEGTAGTHEHSFFFDSPLDSRIVNGRFRLLYRASPDIHKQANVRVSVNGKPYKQVGLSGDGGLHELDIMLPASAFRGEHAKVTVRSTLLVTEDRCFDDRINGAFLHILPESSLTIAYQSVERSIRDAWRMLPQKVSISISEGNLSQGQFASTLGLMALLVESGKEVSIKRLPEIGDIVVAPKTELERLIDLKRLTVGKGGTVASMGRALDHVSNLALIRLQNRSAIVVTDPYDVQPMYLLSNEWKLLSAGQQYRVYRPDDLRIKLGLLGTEGDAGYYSLPLTKLGFEPGVKYITREASWQMVIAPFTLPVGTRPDFLSLNIIAPVRWENDPTYEMYVFLNDVMIKSARLENNGLMQNFTVNLPSEYQKQYNDIRVVVQHDVEQGDCRGVMPHDYIQITPDSALVVKKNEDAAPAKFSDLTNYFSQGFDTYLETSYLQNPERALHLLARLSADFPLLIDHTRLTFAGPGDVLSPGNPFVAVGNFALADDMEAPVRFDKGRVKILSPNGETYFDVSELSKITVAEIVKAPAAYGLWVNPSSASDIAVMDRLDLTEDDVAFIDSMGVIKTLNSREPSLAQVYYPDVEDWFDVLGKYRFWLMVLLWFLLTMVVVYLYRMSRANKVAREEDDALYQAEEERMQGGAAAYMHEDHTVHPGDSLDHLDEKR</sequence>
<comment type="subunit">
    <text evidence="6">Tightly associated with the cellulose synthase catalytic subunit.</text>
</comment>
<comment type="similarity">
    <text evidence="6">Belongs to the AcsB/BcsB family.</text>
</comment>
<accession>A0A1L8CLI1</accession>
<keyword evidence="6" id="KW-0135">Cellulose biosynthesis</keyword>
<dbReference type="PANTHER" id="PTHR39083">
    <property type="entry name" value="CYCLIC DI-GMP-BINDING PROTEIN"/>
    <property type="match status" value="1"/>
</dbReference>
<dbReference type="GO" id="GO:0005886">
    <property type="term" value="C:plasma membrane"/>
    <property type="evidence" value="ECO:0007669"/>
    <property type="project" value="UniProtKB-SubCell"/>
</dbReference>
<evidence type="ECO:0000256" key="2">
    <source>
        <dbReference type="ARBA" id="ARBA00022475"/>
    </source>
</evidence>
<dbReference type="Pfam" id="PF03170">
    <property type="entry name" value="BcsB"/>
    <property type="match status" value="2"/>
</dbReference>
<dbReference type="SMART" id="SM00287">
    <property type="entry name" value="SH3b"/>
    <property type="match status" value="1"/>
</dbReference>
<gene>
    <name evidence="8" type="ORF">MMIC_P0735</name>
</gene>
<protein>
    <recommendedName>
        <fullName evidence="6">Cyclic di-GMP-binding protein</fullName>
    </recommendedName>
    <alternativeName>
        <fullName evidence="6">Cellulose synthase regulatory subunit</fullName>
    </alternativeName>
</protein>
<keyword evidence="6" id="KW-0973">c-di-GMP</keyword>
<evidence type="ECO:0000256" key="6">
    <source>
        <dbReference type="RuleBase" id="RU365021"/>
    </source>
</evidence>
<comment type="caution">
    <text evidence="8">The sequence shown here is derived from an EMBL/GenBank/DDBJ whole genome shotgun (WGS) entry which is preliminary data.</text>
</comment>
<feature type="signal peptide" evidence="6">
    <location>
        <begin position="1"/>
        <end position="30"/>
    </location>
</feature>
<keyword evidence="6" id="KW-0732">Signal</keyword>
<dbReference type="STRING" id="1921010.MMIC_P0735"/>
<dbReference type="GO" id="GO:0030244">
    <property type="term" value="P:cellulose biosynthetic process"/>
    <property type="evidence" value="ECO:0007669"/>
    <property type="project" value="UniProtKB-KW"/>
</dbReference>
<dbReference type="Gene3D" id="2.30.30.40">
    <property type="entry name" value="SH3 Domains"/>
    <property type="match status" value="1"/>
</dbReference>
<dbReference type="EMBL" id="BDFD01000004">
    <property type="protein sequence ID" value="GAV19777.1"/>
    <property type="molecule type" value="Genomic_DNA"/>
</dbReference>
<organism evidence="8 9">
    <name type="scientific">Mariprofundus micogutta</name>
    <dbReference type="NCBI Taxonomy" id="1921010"/>
    <lineage>
        <taxon>Bacteria</taxon>
        <taxon>Pseudomonadati</taxon>
        <taxon>Pseudomonadota</taxon>
        <taxon>Candidatius Mariprofundia</taxon>
        <taxon>Mariprofundales</taxon>
        <taxon>Mariprofundaceae</taxon>
        <taxon>Mariprofundus</taxon>
    </lineage>
</organism>
<evidence type="ECO:0000259" key="7">
    <source>
        <dbReference type="SMART" id="SM00287"/>
    </source>
</evidence>
<keyword evidence="9" id="KW-1185">Reference proteome</keyword>
<dbReference type="OrthoDB" id="7315676at2"/>
<keyword evidence="6" id="KW-0997">Cell inner membrane</keyword>
<dbReference type="AlphaFoldDB" id="A0A1L8CLI1"/>
<dbReference type="InterPro" id="IPR018513">
    <property type="entry name" value="Cell_synthase_bac"/>
</dbReference>
<evidence type="ECO:0000313" key="8">
    <source>
        <dbReference type="EMBL" id="GAV19777.1"/>
    </source>
</evidence>
<feature type="transmembrane region" description="Helical" evidence="6">
    <location>
        <begin position="739"/>
        <end position="759"/>
    </location>
</feature>
<evidence type="ECO:0000256" key="5">
    <source>
        <dbReference type="ARBA" id="ARBA00023136"/>
    </source>
</evidence>
<dbReference type="GO" id="GO:0006011">
    <property type="term" value="P:UDP-alpha-D-glucose metabolic process"/>
    <property type="evidence" value="ECO:0007669"/>
    <property type="project" value="InterPro"/>
</dbReference>
<keyword evidence="2 6" id="KW-1003">Cell membrane</keyword>
<dbReference type="Gene3D" id="2.60.120.260">
    <property type="entry name" value="Galactose-binding domain-like"/>
    <property type="match status" value="2"/>
</dbReference>
<reference evidence="8 9" key="1">
    <citation type="journal article" date="2017" name="Arch. Microbiol.">
        <title>Mariprofundus micogutta sp. nov., a novel iron-oxidizing zetaproteobacterium isolated from a deep-sea hydrothermal field at the Bayonnaise knoll of the Izu-Ogasawara arc, and a description of Mariprofundales ord. nov. and Zetaproteobacteria classis nov.</title>
        <authorList>
            <person name="Makita H."/>
            <person name="Tanaka E."/>
            <person name="Mitsunobu S."/>
            <person name="Miyazaki M."/>
            <person name="Nunoura T."/>
            <person name="Uematsu K."/>
            <person name="Takaki Y."/>
            <person name="Nishi S."/>
            <person name="Shimamura S."/>
            <person name="Takai K."/>
        </authorList>
    </citation>
    <scope>NUCLEOTIDE SEQUENCE [LARGE SCALE GENOMIC DNA]</scope>
    <source>
        <strain evidence="8 9">ET2</strain>
    </source>
</reference>
<keyword evidence="4 6" id="KW-1133">Transmembrane helix</keyword>
<comment type="subcellular location">
    <subcellularLocation>
        <location evidence="6">Cell inner membrane</location>
    </subcellularLocation>
    <subcellularLocation>
        <location evidence="1">Cell membrane</location>
        <topology evidence="1">Single-pass membrane protein</topology>
    </subcellularLocation>
</comment>
<evidence type="ECO:0000313" key="9">
    <source>
        <dbReference type="Proteomes" id="UP000231632"/>
    </source>
</evidence>
<evidence type="ECO:0000256" key="3">
    <source>
        <dbReference type="ARBA" id="ARBA00022692"/>
    </source>
</evidence>
<dbReference type="InterPro" id="IPR003646">
    <property type="entry name" value="SH3-like_bac-type"/>
</dbReference>
<comment type="function">
    <text evidence="6">Binds the cellulose synthase activator, bis-(3'-5') cyclic diguanylic acid (c-di-GMP).</text>
</comment>
<keyword evidence="3 6" id="KW-0812">Transmembrane</keyword>
<feature type="domain" description="SH3b" evidence="7">
    <location>
        <begin position="33"/>
        <end position="97"/>
    </location>
</feature>
<evidence type="ECO:0000256" key="4">
    <source>
        <dbReference type="ARBA" id="ARBA00022989"/>
    </source>
</evidence>
<name>A0A1L8CLI1_9PROT</name>
<evidence type="ECO:0000256" key="1">
    <source>
        <dbReference type="ARBA" id="ARBA00004162"/>
    </source>
</evidence>
<dbReference type="Proteomes" id="UP000231632">
    <property type="component" value="Unassembled WGS sequence"/>
</dbReference>